<evidence type="ECO:0000256" key="7">
    <source>
        <dbReference type="ARBA" id="ARBA00039097"/>
    </source>
</evidence>
<dbReference type="Gene3D" id="3.40.50.1000">
    <property type="entry name" value="HAD superfamily/HAD-like"/>
    <property type="match status" value="1"/>
</dbReference>
<dbReference type="Gene3D" id="2.70.150.10">
    <property type="entry name" value="Calcium-transporting ATPase, cytoplasmic transduction domain A"/>
    <property type="match status" value="1"/>
</dbReference>
<dbReference type="SFLD" id="SFLDS00003">
    <property type="entry name" value="Haloacid_Dehalogenase"/>
    <property type="match status" value="1"/>
</dbReference>
<dbReference type="InterPro" id="IPR001757">
    <property type="entry name" value="P_typ_ATPase"/>
</dbReference>
<comment type="similarity">
    <text evidence="2 9">Belongs to the cation transport ATPase (P-type) (TC 3.A.3) family. Type IB subfamily.</text>
</comment>
<dbReference type="RefSeq" id="WP_074216321.1">
    <property type="nucleotide sequence ID" value="NZ_FSRG01000004.1"/>
</dbReference>
<dbReference type="EC" id="7.2.2.12" evidence="7"/>
<dbReference type="PRINTS" id="PR00120">
    <property type="entry name" value="HATPASE"/>
</dbReference>
<keyword evidence="5 9" id="KW-1133">Transmembrane helix</keyword>
<keyword evidence="6 9" id="KW-0472">Membrane</keyword>
<dbReference type="GO" id="GO:0005886">
    <property type="term" value="C:plasma membrane"/>
    <property type="evidence" value="ECO:0007669"/>
    <property type="project" value="UniProtKB-SubCell"/>
</dbReference>
<dbReference type="Pfam" id="PF00702">
    <property type="entry name" value="Hydrolase"/>
    <property type="match status" value="1"/>
</dbReference>
<dbReference type="PANTHER" id="PTHR48085:SF5">
    <property type="entry name" value="CADMIUM_ZINC-TRANSPORTING ATPASE HMA4-RELATED"/>
    <property type="match status" value="1"/>
</dbReference>
<dbReference type="OrthoDB" id="9763278at2"/>
<dbReference type="GO" id="GO:0016463">
    <property type="term" value="F:P-type zinc transporter activity"/>
    <property type="evidence" value="ECO:0007669"/>
    <property type="project" value="UniProtKB-EC"/>
</dbReference>
<dbReference type="InterPro" id="IPR059000">
    <property type="entry name" value="ATPase_P-type_domA"/>
</dbReference>
<dbReference type="PROSITE" id="PS01229">
    <property type="entry name" value="COF_2"/>
    <property type="match status" value="1"/>
</dbReference>
<dbReference type="InterPro" id="IPR027256">
    <property type="entry name" value="P-typ_ATPase_IB"/>
</dbReference>
<evidence type="ECO:0000256" key="6">
    <source>
        <dbReference type="ARBA" id="ARBA00023136"/>
    </source>
</evidence>
<keyword evidence="9" id="KW-0067">ATP-binding</keyword>
<evidence type="ECO:0000256" key="5">
    <source>
        <dbReference type="ARBA" id="ARBA00022989"/>
    </source>
</evidence>
<dbReference type="GO" id="GO:0015086">
    <property type="term" value="F:cadmium ion transmembrane transporter activity"/>
    <property type="evidence" value="ECO:0007669"/>
    <property type="project" value="TreeGrafter"/>
</dbReference>
<dbReference type="SFLD" id="SFLDG00002">
    <property type="entry name" value="C1.7:_P-type_atpase_like"/>
    <property type="match status" value="1"/>
</dbReference>
<dbReference type="PROSITE" id="PS00154">
    <property type="entry name" value="ATPASE_E1_E2"/>
    <property type="match status" value="1"/>
</dbReference>
<dbReference type="SUPFAM" id="SSF81653">
    <property type="entry name" value="Calcium ATPase, transduction domain A"/>
    <property type="match status" value="1"/>
</dbReference>
<dbReference type="InterPro" id="IPR044492">
    <property type="entry name" value="P_typ_ATPase_HD_dom"/>
</dbReference>
<comment type="caution">
    <text evidence="9">Lacks conserved residue(s) required for the propagation of feature annotation.</text>
</comment>
<dbReference type="NCBIfam" id="TIGR01494">
    <property type="entry name" value="ATPase_P-type"/>
    <property type="match status" value="1"/>
</dbReference>
<dbReference type="Pfam" id="PF00122">
    <property type="entry name" value="E1-E2_ATPase"/>
    <property type="match status" value="1"/>
</dbReference>
<accession>A0A1N6FUS3</accession>
<evidence type="ECO:0000256" key="2">
    <source>
        <dbReference type="ARBA" id="ARBA00006024"/>
    </source>
</evidence>
<proteinExistence type="inferred from homology"/>
<evidence type="ECO:0000256" key="1">
    <source>
        <dbReference type="ARBA" id="ARBA00004370"/>
    </source>
</evidence>
<evidence type="ECO:0000256" key="9">
    <source>
        <dbReference type="RuleBase" id="RU362081"/>
    </source>
</evidence>
<keyword evidence="9" id="KW-0547">Nucleotide-binding</keyword>
<dbReference type="InterPro" id="IPR051014">
    <property type="entry name" value="Cation_Transport_ATPase_IB"/>
</dbReference>
<dbReference type="GO" id="GO:0005524">
    <property type="term" value="F:ATP binding"/>
    <property type="evidence" value="ECO:0007669"/>
    <property type="project" value="UniProtKB-UniRule"/>
</dbReference>
<evidence type="ECO:0000256" key="8">
    <source>
        <dbReference type="ARBA" id="ARBA00047308"/>
    </source>
</evidence>
<dbReference type="InterPro" id="IPR018303">
    <property type="entry name" value="ATPase_P-typ_P_site"/>
</dbReference>
<sequence>MTVIRSHPGRIRFSAQTPEAVQLLQQEAEAALDQIETHVAVKYNPRTKRGLLTFEKSSDLTNLLVDVIEGMAHQLASSTVSVDVQKTADEVAVDVQVTPPEDDVEHSVWIISKKVMNHYMGRMFMPPTLLPYWTAFNVAPLIWKGLNSLGQRKLDVNVLDAAAVGAAFAMRDYRTAGTINLLLDISATLEDWTKEKSRRDIAALFDGEKKPVWVLRDDEPVVVSSEELVVGDLVVVRSGARIPVDGVVADGLALVNQSSMTGEPFAVEKGVESEVYSGTVVEEGRIIVHANAVGSDTRFSKIAKILTESDERKAEIHCQAVKMADKIVPFSFVLAGLVYVATRNARQAAAVLLADYSCAVKLATPLAVRSAMLEAAHNGAVIKGGKYLESLSKLDAVVLDKTGTLTEARPEVVEICSFNGYTDQFVLQQAACMEEHFPHPVADAIVRKADEAGLVHSEDHAEVEYILAHGIVTTLDGQRTVLGSRHFVHEDEGISFDVAEDAIAECSGAGISLLYFACGDKLAGVIAIKDPLRGDAGRFIRNLEQMDVERIIMLTGDGEDTAASVAADLQLKEYYAQALPDEKTALLNTLRSQGYTVAMVGDGINDSAALTAADVGVSMKHGADIAREACDILLTGERLDSFTDAMEIAKRTMRRIRCNFMFIVASNTLLIGLGIVGVITPALMALLHNIGTVVTCVHSMRPMLPARTIA</sequence>
<evidence type="ECO:0000313" key="12">
    <source>
        <dbReference type="Proteomes" id="UP000184694"/>
    </source>
</evidence>
<dbReference type="SFLD" id="SFLDF00027">
    <property type="entry name" value="p-type_atpase"/>
    <property type="match status" value="1"/>
</dbReference>
<dbReference type="PANTHER" id="PTHR48085">
    <property type="entry name" value="CADMIUM/ZINC-TRANSPORTING ATPASE HMA2-RELATED"/>
    <property type="match status" value="1"/>
</dbReference>
<feature type="domain" description="P-type ATPase A" evidence="10">
    <location>
        <begin position="209"/>
        <end position="305"/>
    </location>
</feature>
<comment type="subcellular location">
    <subcellularLocation>
        <location evidence="9">Cell membrane</location>
    </subcellularLocation>
    <subcellularLocation>
        <location evidence="1">Membrane</location>
    </subcellularLocation>
</comment>
<dbReference type="GO" id="GO:0016887">
    <property type="term" value="F:ATP hydrolysis activity"/>
    <property type="evidence" value="ECO:0007669"/>
    <property type="project" value="InterPro"/>
</dbReference>
<name>A0A1N6FUS3_9BACT</name>
<comment type="catalytic activity">
    <reaction evidence="8">
        <text>Zn(2+)(in) + ATP + H2O = Zn(2+)(out) + ADP + phosphate + H(+)</text>
        <dbReference type="Rhea" id="RHEA:20621"/>
        <dbReference type="ChEBI" id="CHEBI:15377"/>
        <dbReference type="ChEBI" id="CHEBI:15378"/>
        <dbReference type="ChEBI" id="CHEBI:29105"/>
        <dbReference type="ChEBI" id="CHEBI:30616"/>
        <dbReference type="ChEBI" id="CHEBI:43474"/>
        <dbReference type="ChEBI" id="CHEBI:456216"/>
        <dbReference type="EC" id="7.2.2.12"/>
    </reaction>
</comment>
<evidence type="ECO:0000256" key="4">
    <source>
        <dbReference type="ARBA" id="ARBA00022967"/>
    </source>
</evidence>
<feature type="transmembrane region" description="Helical" evidence="9">
    <location>
        <begin position="660"/>
        <end position="687"/>
    </location>
</feature>
<dbReference type="GO" id="GO:0046872">
    <property type="term" value="F:metal ion binding"/>
    <property type="evidence" value="ECO:0007669"/>
    <property type="project" value="UniProtKB-KW"/>
</dbReference>
<gene>
    <name evidence="11" type="ORF">SAMN02745161_1524</name>
</gene>
<keyword evidence="9" id="KW-0479">Metal-binding</keyword>
<dbReference type="Proteomes" id="UP000184694">
    <property type="component" value="Unassembled WGS sequence"/>
</dbReference>
<evidence type="ECO:0000259" key="10">
    <source>
        <dbReference type="Pfam" id="PF00122"/>
    </source>
</evidence>
<dbReference type="InterPro" id="IPR023299">
    <property type="entry name" value="ATPase_P-typ_cyto_dom_N"/>
</dbReference>
<organism evidence="11 12">
    <name type="scientific">Halodesulfovibrio marinisediminis DSM 17456</name>
    <dbReference type="NCBI Taxonomy" id="1121457"/>
    <lineage>
        <taxon>Bacteria</taxon>
        <taxon>Pseudomonadati</taxon>
        <taxon>Thermodesulfobacteriota</taxon>
        <taxon>Desulfovibrionia</taxon>
        <taxon>Desulfovibrionales</taxon>
        <taxon>Desulfovibrionaceae</taxon>
        <taxon>Halodesulfovibrio</taxon>
    </lineage>
</organism>
<keyword evidence="9" id="KW-1003">Cell membrane</keyword>
<dbReference type="STRING" id="1121457.SAMN02745161_1524"/>
<evidence type="ECO:0000256" key="3">
    <source>
        <dbReference type="ARBA" id="ARBA00022692"/>
    </source>
</evidence>
<dbReference type="InterPro" id="IPR036412">
    <property type="entry name" value="HAD-like_sf"/>
</dbReference>
<dbReference type="AlphaFoldDB" id="A0A1N6FUS3"/>
<reference evidence="12" key="1">
    <citation type="submission" date="2016-11" db="EMBL/GenBank/DDBJ databases">
        <authorList>
            <person name="Varghese N."/>
            <person name="Submissions S."/>
        </authorList>
    </citation>
    <scope>NUCLEOTIDE SEQUENCE [LARGE SCALE GENOMIC DNA]</scope>
    <source>
        <strain evidence="12">DSM 17456</strain>
    </source>
</reference>
<dbReference type="NCBIfam" id="TIGR01525">
    <property type="entry name" value="ATPase-IB_hvy"/>
    <property type="match status" value="1"/>
</dbReference>
<dbReference type="InterPro" id="IPR023214">
    <property type="entry name" value="HAD_sf"/>
</dbReference>
<keyword evidence="3 9" id="KW-0812">Transmembrane</keyword>
<protein>
    <recommendedName>
        <fullName evidence="7">P-type Zn(2+) transporter</fullName>
        <ecNumber evidence="7">7.2.2.12</ecNumber>
    </recommendedName>
</protein>
<evidence type="ECO:0000313" key="11">
    <source>
        <dbReference type="EMBL" id="SIN99003.1"/>
    </source>
</evidence>
<dbReference type="EMBL" id="FSRG01000004">
    <property type="protein sequence ID" value="SIN99003.1"/>
    <property type="molecule type" value="Genomic_DNA"/>
</dbReference>
<dbReference type="Gene3D" id="3.40.1110.10">
    <property type="entry name" value="Calcium-transporting ATPase, cytoplasmic domain N"/>
    <property type="match status" value="1"/>
</dbReference>
<dbReference type="PRINTS" id="PR00119">
    <property type="entry name" value="CATATPASE"/>
</dbReference>
<keyword evidence="12" id="KW-1185">Reference proteome</keyword>
<dbReference type="InterPro" id="IPR008250">
    <property type="entry name" value="ATPase_P-typ_transduc_dom_A_sf"/>
</dbReference>
<keyword evidence="4" id="KW-1278">Translocase</keyword>
<dbReference type="SUPFAM" id="SSF56784">
    <property type="entry name" value="HAD-like"/>
    <property type="match status" value="1"/>
</dbReference>